<proteinExistence type="predicted"/>
<feature type="signal peptide" evidence="2">
    <location>
        <begin position="1"/>
        <end position="20"/>
    </location>
</feature>
<evidence type="ECO:0000313" key="3">
    <source>
        <dbReference type="EMBL" id="CAG6657106.1"/>
    </source>
</evidence>
<organism evidence="3">
    <name type="scientific">Cacopsylla melanoneura</name>
    <dbReference type="NCBI Taxonomy" id="428564"/>
    <lineage>
        <taxon>Eukaryota</taxon>
        <taxon>Metazoa</taxon>
        <taxon>Ecdysozoa</taxon>
        <taxon>Arthropoda</taxon>
        <taxon>Hexapoda</taxon>
        <taxon>Insecta</taxon>
        <taxon>Pterygota</taxon>
        <taxon>Neoptera</taxon>
        <taxon>Paraneoptera</taxon>
        <taxon>Hemiptera</taxon>
        <taxon>Sternorrhyncha</taxon>
        <taxon>Psylloidea</taxon>
        <taxon>Psyllidae</taxon>
        <taxon>Psyllinae</taxon>
        <taxon>Cacopsylla</taxon>
    </lineage>
</organism>
<name>A0A8D8RVK2_9HEMI</name>
<evidence type="ECO:0000256" key="1">
    <source>
        <dbReference type="SAM" id="MobiDB-lite"/>
    </source>
</evidence>
<dbReference type="Pfam" id="PF11303">
    <property type="entry name" value="DUF3105"/>
    <property type="match status" value="1"/>
</dbReference>
<evidence type="ECO:0000256" key="2">
    <source>
        <dbReference type="SAM" id="SignalP"/>
    </source>
</evidence>
<feature type="chain" id="PRO_5036261911" evidence="2">
    <location>
        <begin position="21"/>
        <end position="329"/>
    </location>
</feature>
<dbReference type="InterPro" id="IPR021454">
    <property type="entry name" value="DUF3105"/>
</dbReference>
<dbReference type="EMBL" id="HBUF01375246">
    <property type="protein sequence ID" value="CAG6728043.1"/>
    <property type="molecule type" value="Transcribed_RNA"/>
</dbReference>
<dbReference type="GO" id="GO:0005737">
    <property type="term" value="C:cytoplasm"/>
    <property type="evidence" value="ECO:0007669"/>
    <property type="project" value="TreeGrafter"/>
</dbReference>
<protein>
    <submittedName>
        <fullName evidence="3">Uncharacterized protein</fullName>
    </submittedName>
</protein>
<dbReference type="PANTHER" id="PTHR34179:SF1">
    <property type="entry name" value="TUMOR PROTEIN P53-INDUCIBLE PROTEIN 13"/>
    <property type="match status" value="1"/>
</dbReference>
<feature type="region of interest" description="Disordered" evidence="1">
    <location>
        <begin position="66"/>
        <end position="88"/>
    </location>
</feature>
<dbReference type="EMBL" id="HBUF01187264">
    <property type="protein sequence ID" value="CAG6657106.1"/>
    <property type="molecule type" value="Transcribed_RNA"/>
</dbReference>
<dbReference type="AlphaFoldDB" id="A0A8D8RVK2"/>
<sequence>MENTLVYLCMLLLCCNLSRATSESHKLSNHIVPEEHEIPDLSLDTVDAYRRRWSYSNRGPSKEDLENWTGRYFPDKSTEKSPTNPGKTERQKMMFAAINKDCDDGKTNLTVDWYDSPVNYTCYRKEFLPIDPKLPSILHSELIPPLYEAEHACMHTHIEYNTIIPTFGTHRPAWPKYGEYKFVPKQRWLHNLEHGTVVMLYHPCAHPILVNFLRHIIVNCLYRHIITPYNLPIDRPFALVTWGNYYAFNDPITNEKGAIDFILNHAKHAPEQMSKDGLYDHALLKHAKVVDGSDIEDSVLCPKFNTHRIKSHKLTEDDMPSKDSPRDRR</sequence>
<accession>A0A8D8RVK2</accession>
<keyword evidence="2" id="KW-0732">Signal</keyword>
<dbReference type="PANTHER" id="PTHR34179">
    <property type="entry name" value="TUMOR PROTEIN P53-INDUCIBLE PROTEIN 13"/>
    <property type="match status" value="1"/>
</dbReference>
<reference evidence="3" key="1">
    <citation type="submission" date="2021-05" db="EMBL/GenBank/DDBJ databases">
        <authorList>
            <person name="Alioto T."/>
            <person name="Alioto T."/>
            <person name="Gomez Garrido J."/>
        </authorList>
    </citation>
    <scope>NUCLEOTIDE SEQUENCE</scope>
</reference>